<organism evidence="3 4">
    <name type="scientific">Diplogelasinospora grovesii</name>
    <dbReference type="NCBI Taxonomy" id="303347"/>
    <lineage>
        <taxon>Eukaryota</taxon>
        <taxon>Fungi</taxon>
        <taxon>Dikarya</taxon>
        <taxon>Ascomycota</taxon>
        <taxon>Pezizomycotina</taxon>
        <taxon>Sordariomycetes</taxon>
        <taxon>Sordariomycetidae</taxon>
        <taxon>Sordariales</taxon>
        <taxon>Diplogelasinosporaceae</taxon>
        <taxon>Diplogelasinospora</taxon>
    </lineage>
</organism>
<keyword evidence="1" id="KW-0560">Oxidoreductase</keyword>
<evidence type="ECO:0000313" key="3">
    <source>
        <dbReference type="EMBL" id="KAK3936980.1"/>
    </source>
</evidence>
<dbReference type="InterPro" id="IPR036291">
    <property type="entry name" value="NAD(P)-bd_dom_sf"/>
</dbReference>
<dbReference type="SUPFAM" id="SSF51735">
    <property type="entry name" value="NAD(P)-binding Rossmann-fold domains"/>
    <property type="match status" value="1"/>
</dbReference>
<keyword evidence="4" id="KW-1185">Reference proteome</keyword>
<comment type="caution">
    <text evidence="3">The sequence shown here is derived from an EMBL/GenBank/DDBJ whole genome shotgun (WGS) entry which is preliminary data.</text>
</comment>
<dbReference type="EMBL" id="MU853867">
    <property type="protein sequence ID" value="KAK3936980.1"/>
    <property type="molecule type" value="Genomic_DNA"/>
</dbReference>
<evidence type="ECO:0000256" key="2">
    <source>
        <dbReference type="ARBA" id="ARBA00023445"/>
    </source>
</evidence>
<proteinExistence type="inferred from homology"/>
<reference evidence="4" key="1">
    <citation type="journal article" date="2023" name="Mol. Phylogenet. Evol.">
        <title>Genome-scale phylogeny and comparative genomics of the fungal order Sordariales.</title>
        <authorList>
            <person name="Hensen N."/>
            <person name="Bonometti L."/>
            <person name="Westerberg I."/>
            <person name="Brannstrom I.O."/>
            <person name="Guillou S."/>
            <person name="Cros-Aarteil S."/>
            <person name="Calhoun S."/>
            <person name="Haridas S."/>
            <person name="Kuo A."/>
            <person name="Mondo S."/>
            <person name="Pangilinan J."/>
            <person name="Riley R."/>
            <person name="LaButti K."/>
            <person name="Andreopoulos B."/>
            <person name="Lipzen A."/>
            <person name="Chen C."/>
            <person name="Yan M."/>
            <person name="Daum C."/>
            <person name="Ng V."/>
            <person name="Clum A."/>
            <person name="Steindorff A."/>
            <person name="Ohm R.A."/>
            <person name="Martin F."/>
            <person name="Silar P."/>
            <person name="Natvig D.O."/>
            <person name="Lalanne C."/>
            <person name="Gautier V."/>
            <person name="Ament-Velasquez S.L."/>
            <person name="Kruys A."/>
            <person name="Hutchinson M.I."/>
            <person name="Powell A.J."/>
            <person name="Barry K."/>
            <person name="Miller A.N."/>
            <person name="Grigoriev I.V."/>
            <person name="Debuchy R."/>
            <person name="Gladieux P."/>
            <person name="Hiltunen Thoren M."/>
            <person name="Johannesson H."/>
        </authorList>
    </citation>
    <scope>NUCLEOTIDE SEQUENCE [LARGE SCALE GENOMIC DNA]</scope>
    <source>
        <strain evidence="4">CBS 340.73</strain>
    </source>
</reference>
<evidence type="ECO:0000313" key="4">
    <source>
        <dbReference type="Proteomes" id="UP001303473"/>
    </source>
</evidence>
<dbReference type="Proteomes" id="UP001303473">
    <property type="component" value="Unassembled WGS sequence"/>
</dbReference>
<evidence type="ECO:0000256" key="1">
    <source>
        <dbReference type="ARBA" id="ARBA00023002"/>
    </source>
</evidence>
<evidence type="ECO:0008006" key="5">
    <source>
        <dbReference type="Google" id="ProtNLM"/>
    </source>
</evidence>
<dbReference type="PANTHER" id="PTHR10366">
    <property type="entry name" value="NAD DEPENDENT EPIMERASE/DEHYDRATASE"/>
    <property type="match status" value="1"/>
</dbReference>
<sequence>MGTPQKGLVLITGADTFIGAHAALAFLNRGFLVRGTVQNMDCPSVHGLRAALETQGYEGRFELIEVPSIKMFGALHQAVVGKHHASAEPGLFPIVSADEAHVAANAARDTIVHVIESVRKEPGIKSFVLLSNVEAVASNNNLKPNRTYTEKDWNETRLPKNLPLAIHEMFSILTPRTEKAFWRSARGEGIPDPGFTMTAICSGICVGPPVSLPFLPHAACMKSLRKSAVESIWDIYNGKEIEAAGASEYQAFVDVRDLASLMVGCIVHPSEADQQRVIAASTYTRLQDVAELLRSAWPERAGLIKTGAPYTGYQPPSAFPGHMPFSGVQAAMLRPGRSYCL</sequence>
<dbReference type="PANTHER" id="PTHR10366:SF562">
    <property type="entry name" value="ALDEHYDE REDUCTASE II (AFU_ORTHOLOGUE AFUA_1G11360)"/>
    <property type="match status" value="1"/>
</dbReference>
<dbReference type="AlphaFoldDB" id="A0AAN6S1G6"/>
<protein>
    <recommendedName>
        <fullName evidence="5">NAD-dependent epimerase/dehydratase domain-containing protein</fullName>
    </recommendedName>
</protein>
<dbReference type="InterPro" id="IPR050425">
    <property type="entry name" value="NAD(P)_dehydrat-like"/>
</dbReference>
<gene>
    <name evidence="3" type="ORF">QBC46DRAFT_320553</name>
</gene>
<dbReference type="Gene3D" id="3.40.50.720">
    <property type="entry name" value="NAD(P)-binding Rossmann-like Domain"/>
    <property type="match status" value="1"/>
</dbReference>
<name>A0AAN6S1G6_9PEZI</name>
<comment type="similarity">
    <text evidence="2">Belongs to the NAD(P)-dependent epimerase/dehydratase family. Dihydroflavonol-4-reductase subfamily.</text>
</comment>
<accession>A0AAN6S1G6</accession>
<dbReference type="GO" id="GO:0016616">
    <property type="term" value="F:oxidoreductase activity, acting on the CH-OH group of donors, NAD or NADP as acceptor"/>
    <property type="evidence" value="ECO:0007669"/>
    <property type="project" value="TreeGrafter"/>
</dbReference>